<comment type="caution">
    <text evidence="3">The sequence shown here is derived from an EMBL/GenBank/DDBJ whole genome shotgun (WGS) entry which is preliminary data.</text>
</comment>
<feature type="signal peptide" evidence="2">
    <location>
        <begin position="1"/>
        <end position="35"/>
    </location>
</feature>
<feature type="chain" id="PRO_5045705810" evidence="2">
    <location>
        <begin position="36"/>
        <end position="111"/>
    </location>
</feature>
<feature type="region of interest" description="Disordered" evidence="1">
    <location>
        <begin position="49"/>
        <end position="111"/>
    </location>
</feature>
<keyword evidence="4" id="KW-1185">Reference proteome</keyword>
<feature type="compositionally biased region" description="Low complexity" evidence="1">
    <location>
        <begin position="49"/>
        <end position="92"/>
    </location>
</feature>
<evidence type="ECO:0000313" key="3">
    <source>
        <dbReference type="EMBL" id="CAK0904676.1"/>
    </source>
</evidence>
<reference evidence="3" key="1">
    <citation type="submission" date="2023-10" db="EMBL/GenBank/DDBJ databases">
        <authorList>
            <person name="Chen Y."/>
            <person name="Shah S."/>
            <person name="Dougan E. K."/>
            <person name="Thang M."/>
            <person name="Chan C."/>
        </authorList>
    </citation>
    <scope>NUCLEOTIDE SEQUENCE [LARGE SCALE GENOMIC DNA]</scope>
</reference>
<sequence length="111" mass="10822">MDGVPVSGPRRCHAAGLYMCLWTASLCLGLLGTRALQCPFVVAGVRGPARAGPGAPAGGPEADGSAGTARASQAAGATDATGAAEAEVAAEPGDARARGRVTPAPKEVPFP</sequence>
<organism evidence="3 4">
    <name type="scientific">Prorocentrum cordatum</name>
    <dbReference type="NCBI Taxonomy" id="2364126"/>
    <lineage>
        <taxon>Eukaryota</taxon>
        <taxon>Sar</taxon>
        <taxon>Alveolata</taxon>
        <taxon>Dinophyceae</taxon>
        <taxon>Prorocentrales</taxon>
        <taxon>Prorocentraceae</taxon>
        <taxon>Prorocentrum</taxon>
    </lineage>
</organism>
<accession>A0ABN9Y1T6</accession>
<gene>
    <name evidence="3" type="ORF">PCOR1329_LOCUS80628</name>
</gene>
<dbReference type="Proteomes" id="UP001189429">
    <property type="component" value="Unassembled WGS sequence"/>
</dbReference>
<keyword evidence="2" id="KW-0732">Signal</keyword>
<evidence type="ECO:0000256" key="2">
    <source>
        <dbReference type="SAM" id="SignalP"/>
    </source>
</evidence>
<evidence type="ECO:0000256" key="1">
    <source>
        <dbReference type="SAM" id="MobiDB-lite"/>
    </source>
</evidence>
<evidence type="ECO:0000313" key="4">
    <source>
        <dbReference type="Proteomes" id="UP001189429"/>
    </source>
</evidence>
<dbReference type="EMBL" id="CAUYUJ010021444">
    <property type="protein sequence ID" value="CAK0904676.1"/>
    <property type="molecule type" value="Genomic_DNA"/>
</dbReference>
<protein>
    <submittedName>
        <fullName evidence="3">Uncharacterized protein</fullName>
    </submittedName>
</protein>
<name>A0ABN9Y1T6_9DINO</name>
<proteinExistence type="predicted"/>